<protein>
    <recommendedName>
        <fullName evidence="12">Flavonoid 3'-monooxygenase</fullName>
    </recommendedName>
</protein>
<comment type="subcellular location">
    <subcellularLocation>
        <location evidence="2">Membrane</location>
    </subcellularLocation>
</comment>
<comment type="similarity">
    <text evidence="3">Belongs to the cytochrome P450 family.</text>
</comment>
<keyword evidence="5" id="KW-0479">Metal-binding</keyword>
<evidence type="ECO:0008006" key="12">
    <source>
        <dbReference type="Google" id="ProtNLM"/>
    </source>
</evidence>
<keyword evidence="11" id="KW-1185">Reference proteome</keyword>
<evidence type="ECO:0000256" key="9">
    <source>
        <dbReference type="ARBA" id="ARBA00023136"/>
    </source>
</evidence>
<name>A0ABY9C3L3_VITVI</name>
<dbReference type="InterPro" id="IPR036396">
    <property type="entry name" value="Cyt_P450_sf"/>
</dbReference>
<keyword evidence="6" id="KW-0560">Oxidoreductase</keyword>
<evidence type="ECO:0000256" key="2">
    <source>
        <dbReference type="ARBA" id="ARBA00004370"/>
    </source>
</evidence>
<evidence type="ECO:0000256" key="8">
    <source>
        <dbReference type="ARBA" id="ARBA00023033"/>
    </source>
</evidence>
<dbReference type="EMBL" id="CP126653">
    <property type="protein sequence ID" value="WJZ89614.1"/>
    <property type="molecule type" value="Genomic_DNA"/>
</dbReference>
<reference evidence="10 11" key="1">
    <citation type="journal article" date="2023" name="Hortic Res">
        <title>The complete reference genome for grapevine (Vitis vinifera L.) genetics and breeding.</title>
        <authorList>
            <person name="Shi X."/>
            <person name="Cao S."/>
            <person name="Wang X."/>
            <person name="Huang S."/>
            <person name="Wang Y."/>
            <person name="Liu Z."/>
            <person name="Liu W."/>
            <person name="Leng X."/>
            <person name="Peng Y."/>
            <person name="Wang N."/>
            <person name="Wang Y."/>
            <person name="Ma Z."/>
            <person name="Xu X."/>
            <person name="Zhang F."/>
            <person name="Xue H."/>
            <person name="Zhong H."/>
            <person name="Wang Y."/>
            <person name="Zhang K."/>
            <person name="Velt A."/>
            <person name="Avia K."/>
            <person name="Holtgrawe D."/>
            <person name="Grimplet J."/>
            <person name="Matus J.T."/>
            <person name="Ware D."/>
            <person name="Wu X."/>
            <person name="Wang H."/>
            <person name="Liu C."/>
            <person name="Fang Y."/>
            <person name="Rustenholz C."/>
            <person name="Cheng Z."/>
            <person name="Xiao H."/>
            <person name="Zhou Y."/>
        </authorList>
    </citation>
    <scope>NUCLEOTIDE SEQUENCE [LARGE SCALE GENOMIC DNA]</scope>
    <source>
        <strain evidence="11">cv. Pinot noir / PN40024</strain>
        <tissue evidence="10">Leaf</tissue>
    </source>
</reference>
<evidence type="ECO:0000313" key="11">
    <source>
        <dbReference type="Proteomes" id="UP001227230"/>
    </source>
</evidence>
<evidence type="ECO:0000256" key="5">
    <source>
        <dbReference type="ARBA" id="ARBA00022723"/>
    </source>
</evidence>
<dbReference type="PANTHER" id="PTHR47943">
    <property type="entry name" value="CYTOCHROME P450 93A3-LIKE"/>
    <property type="match status" value="1"/>
</dbReference>
<evidence type="ECO:0000256" key="6">
    <source>
        <dbReference type="ARBA" id="ARBA00023002"/>
    </source>
</evidence>
<proteinExistence type="inferred from homology"/>
<evidence type="ECO:0000256" key="4">
    <source>
        <dbReference type="ARBA" id="ARBA00022617"/>
    </source>
</evidence>
<organism evidence="10 11">
    <name type="scientific">Vitis vinifera</name>
    <name type="common">Grape</name>
    <dbReference type="NCBI Taxonomy" id="29760"/>
    <lineage>
        <taxon>Eukaryota</taxon>
        <taxon>Viridiplantae</taxon>
        <taxon>Streptophyta</taxon>
        <taxon>Embryophyta</taxon>
        <taxon>Tracheophyta</taxon>
        <taxon>Spermatophyta</taxon>
        <taxon>Magnoliopsida</taxon>
        <taxon>eudicotyledons</taxon>
        <taxon>Gunneridae</taxon>
        <taxon>Pentapetalae</taxon>
        <taxon>rosids</taxon>
        <taxon>Vitales</taxon>
        <taxon>Vitaceae</taxon>
        <taxon>Viteae</taxon>
        <taxon>Vitis</taxon>
    </lineage>
</organism>
<dbReference type="InterPro" id="IPR001128">
    <property type="entry name" value="Cyt_P450"/>
</dbReference>
<dbReference type="PANTHER" id="PTHR47943:SF2">
    <property type="entry name" value="CYTOCHROME P450"/>
    <property type="match status" value="1"/>
</dbReference>
<accession>A0ABY9C3L3</accession>
<evidence type="ECO:0000256" key="3">
    <source>
        <dbReference type="ARBA" id="ARBA00010617"/>
    </source>
</evidence>
<dbReference type="Proteomes" id="UP001227230">
    <property type="component" value="Chromosome 6"/>
</dbReference>
<gene>
    <name evidence="10" type="ORF">VitviT2T_008821</name>
</gene>
<evidence type="ECO:0000256" key="1">
    <source>
        <dbReference type="ARBA" id="ARBA00001971"/>
    </source>
</evidence>
<comment type="cofactor">
    <cofactor evidence="1">
        <name>heme</name>
        <dbReference type="ChEBI" id="CHEBI:30413"/>
    </cofactor>
</comment>
<keyword evidence="4" id="KW-0349">Heme</keyword>
<keyword evidence="9" id="KW-0472">Membrane</keyword>
<evidence type="ECO:0000313" key="10">
    <source>
        <dbReference type="EMBL" id="WJZ89614.1"/>
    </source>
</evidence>
<dbReference type="SUPFAM" id="SSF48264">
    <property type="entry name" value="Cytochrome P450"/>
    <property type="match status" value="1"/>
</dbReference>
<keyword evidence="8" id="KW-0503">Monooxygenase</keyword>
<evidence type="ECO:0000256" key="7">
    <source>
        <dbReference type="ARBA" id="ARBA00023004"/>
    </source>
</evidence>
<dbReference type="Pfam" id="PF00067">
    <property type="entry name" value="p450"/>
    <property type="match status" value="1"/>
</dbReference>
<dbReference type="Gene3D" id="1.10.630.10">
    <property type="entry name" value="Cytochrome P450"/>
    <property type="match status" value="1"/>
</dbReference>
<sequence>MVVELMTTAGYFNIGDFIPSIAWLDIQGIQRGMKHLHRKFDRLLTKMMEEHTASAHERKGNPDFLDVIMANQENSTGEKLTITNIKALLLVCIVKARLQFCFPIFSFRKQHFYCF</sequence>
<keyword evidence="7" id="KW-0408">Iron</keyword>